<organism evidence="4 5">
    <name type="scientific">Pyramidobacter porci</name>
    <dbReference type="NCBI Taxonomy" id="2605789"/>
    <lineage>
        <taxon>Bacteria</taxon>
        <taxon>Thermotogati</taxon>
        <taxon>Synergistota</taxon>
        <taxon>Synergistia</taxon>
        <taxon>Synergistales</taxon>
        <taxon>Dethiosulfovibrionaceae</taxon>
        <taxon>Pyramidobacter</taxon>
    </lineage>
</organism>
<dbReference type="AlphaFoldDB" id="A0A6L5Y9N1"/>
<dbReference type="EMBL" id="VUNH01000002">
    <property type="protein sequence ID" value="MST55000.1"/>
    <property type="molecule type" value="Genomic_DNA"/>
</dbReference>
<proteinExistence type="inferred from homology"/>
<sequence>MPDYYNYILRCADGTLYSGSTVDPHKRLAAHNAGRGGAYTRPRRPVRMIALWQWPDKSAAMSAECRVKRLTREEKLALIAGKISLPEGKRLPSARLPKAERARKNRASAAAENISKG</sequence>
<dbReference type="PANTHER" id="PTHR34477">
    <property type="entry name" value="UPF0213 PROTEIN YHBQ"/>
    <property type="match status" value="1"/>
</dbReference>
<dbReference type="InterPro" id="IPR035901">
    <property type="entry name" value="GIY-YIG_endonuc_sf"/>
</dbReference>
<dbReference type="RefSeq" id="WP_154528106.1">
    <property type="nucleotide sequence ID" value="NZ_VUNH01000002.1"/>
</dbReference>
<comment type="similarity">
    <text evidence="1">Belongs to the UPF0213 family.</text>
</comment>
<dbReference type="SUPFAM" id="SSF82771">
    <property type="entry name" value="GIY-YIG endonuclease"/>
    <property type="match status" value="1"/>
</dbReference>
<evidence type="ECO:0000313" key="5">
    <source>
        <dbReference type="Proteomes" id="UP000473699"/>
    </source>
</evidence>
<reference evidence="4 5" key="1">
    <citation type="submission" date="2019-08" db="EMBL/GenBank/DDBJ databases">
        <title>In-depth cultivation of the pig gut microbiome towards novel bacterial diversity and tailored functional studies.</title>
        <authorList>
            <person name="Wylensek D."/>
            <person name="Hitch T.C.A."/>
            <person name="Clavel T."/>
        </authorList>
    </citation>
    <scope>NUCLEOTIDE SEQUENCE [LARGE SCALE GENOMIC DNA]</scope>
    <source>
        <strain evidence="4 5">SM-530-WT-4B</strain>
    </source>
</reference>
<evidence type="ECO:0000313" key="4">
    <source>
        <dbReference type="EMBL" id="MST55000.1"/>
    </source>
</evidence>
<dbReference type="Pfam" id="PF01541">
    <property type="entry name" value="GIY-YIG"/>
    <property type="match status" value="1"/>
</dbReference>
<feature type="region of interest" description="Disordered" evidence="2">
    <location>
        <begin position="89"/>
        <end position="117"/>
    </location>
</feature>
<dbReference type="Gene3D" id="3.40.1440.10">
    <property type="entry name" value="GIY-YIG endonuclease"/>
    <property type="match status" value="1"/>
</dbReference>
<evidence type="ECO:0000256" key="1">
    <source>
        <dbReference type="ARBA" id="ARBA00007435"/>
    </source>
</evidence>
<feature type="domain" description="GIY-YIG" evidence="3">
    <location>
        <begin position="2"/>
        <end position="77"/>
    </location>
</feature>
<comment type="caution">
    <text evidence="4">The sequence shown here is derived from an EMBL/GenBank/DDBJ whole genome shotgun (WGS) entry which is preliminary data.</text>
</comment>
<dbReference type="PROSITE" id="PS50164">
    <property type="entry name" value="GIY_YIG"/>
    <property type="match status" value="1"/>
</dbReference>
<evidence type="ECO:0000256" key="2">
    <source>
        <dbReference type="SAM" id="MobiDB-lite"/>
    </source>
</evidence>
<dbReference type="Proteomes" id="UP000473699">
    <property type="component" value="Unassembled WGS sequence"/>
</dbReference>
<dbReference type="InterPro" id="IPR050190">
    <property type="entry name" value="UPF0213_domain"/>
</dbReference>
<name>A0A6L5Y9N1_9BACT</name>
<keyword evidence="5" id="KW-1185">Reference proteome</keyword>
<gene>
    <name evidence="4" type="ORF">FYJ74_02900</name>
</gene>
<dbReference type="InterPro" id="IPR000305">
    <property type="entry name" value="GIY-YIG_endonuc"/>
</dbReference>
<dbReference type="CDD" id="cd10456">
    <property type="entry name" value="GIY-YIG_UPF0213"/>
    <property type="match status" value="1"/>
</dbReference>
<accession>A0A6L5Y9N1</accession>
<protein>
    <submittedName>
        <fullName evidence="4">GIY-YIG nuclease family protein</fullName>
    </submittedName>
</protein>
<dbReference type="PANTHER" id="PTHR34477:SF1">
    <property type="entry name" value="UPF0213 PROTEIN YHBQ"/>
    <property type="match status" value="1"/>
</dbReference>
<evidence type="ECO:0000259" key="3">
    <source>
        <dbReference type="PROSITE" id="PS50164"/>
    </source>
</evidence>